<feature type="transmembrane region" description="Helical" evidence="2">
    <location>
        <begin position="274"/>
        <end position="296"/>
    </location>
</feature>
<evidence type="ECO:0000313" key="4">
    <source>
        <dbReference type="Proteomes" id="UP000799750"/>
    </source>
</evidence>
<dbReference type="OrthoDB" id="10685523at2759"/>
<dbReference type="Proteomes" id="UP000799750">
    <property type="component" value="Unassembled WGS sequence"/>
</dbReference>
<feature type="transmembrane region" description="Helical" evidence="2">
    <location>
        <begin position="302"/>
        <end position="321"/>
    </location>
</feature>
<keyword evidence="2" id="KW-0812">Transmembrane</keyword>
<keyword evidence="2" id="KW-0472">Membrane</keyword>
<organism evidence="3 4">
    <name type="scientific">Lophium mytilinum</name>
    <dbReference type="NCBI Taxonomy" id="390894"/>
    <lineage>
        <taxon>Eukaryota</taxon>
        <taxon>Fungi</taxon>
        <taxon>Dikarya</taxon>
        <taxon>Ascomycota</taxon>
        <taxon>Pezizomycotina</taxon>
        <taxon>Dothideomycetes</taxon>
        <taxon>Pleosporomycetidae</taxon>
        <taxon>Mytilinidiales</taxon>
        <taxon>Mytilinidiaceae</taxon>
        <taxon>Lophium</taxon>
    </lineage>
</organism>
<accession>A0A6A6QJN2</accession>
<protein>
    <submittedName>
        <fullName evidence="3">Uncharacterized protein</fullName>
    </submittedName>
</protein>
<dbReference type="EMBL" id="MU004194">
    <property type="protein sequence ID" value="KAF2492170.1"/>
    <property type="molecule type" value="Genomic_DNA"/>
</dbReference>
<proteinExistence type="predicted"/>
<evidence type="ECO:0000256" key="1">
    <source>
        <dbReference type="SAM" id="MobiDB-lite"/>
    </source>
</evidence>
<feature type="region of interest" description="Disordered" evidence="1">
    <location>
        <begin position="19"/>
        <end position="70"/>
    </location>
</feature>
<keyword evidence="2" id="KW-1133">Transmembrane helix</keyword>
<evidence type="ECO:0000256" key="2">
    <source>
        <dbReference type="SAM" id="Phobius"/>
    </source>
</evidence>
<gene>
    <name evidence="3" type="ORF">BU16DRAFT_529531</name>
</gene>
<dbReference type="AlphaFoldDB" id="A0A6A6QJN2"/>
<evidence type="ECO:0000313" key="3">
    <source>
        <dbReference type="EMBL" id="KAF2492170.1"/>
    </source>
</evidence>
<name>A0A6A6QJN2_9PEZI</name>
<feature type="compositionally biased region" description="Acidic residues" evidence="1">
    <location>
        <begin position="54"/>
        <end position="70"/>
    </location>
</feature>
<reference evidence="3" key="1">
    <citation type="journal article" date="2020" name="Stud. Mycol.">
        <title>101 Dothideomycetes genomes: a test case for predicting lifestyles and emergence of pathogens.</title>
        <authorList>
            <person name="Haridas S."/>
            <person name="Albert R."/>
            <person name="Binder M."/>
            <person name="Bloem J."/>
            <person name="Labutti K."/>
            <person name="Salamov A."/>
            <person name="Andreopoulos B."/>
            <person name="Baker S."/>
            <person name="Barry K."/>
            <person name="Bills G."/>
            <person name="Bluhm B."/>
            <person name="Cannon C."/>
            <person name="Castanera R."/>
            <person name="Culley D."/>
            <person name="Daum C."/>
            <person name="Ezra D."/>
            <person name="Gonzalez J."/>
            <person name="Henrissat B."/>
            <person name="Kuo A."/>
            <person name="Liang C."/>
            <person name="Lipzen A."/>
            <person name="Lutzoni F."/>
            <person name="Magnuson J."/>
            <person name="Mondo S."/>
            <person name="Nolan M."/>
            <person name="Ohm R."/>
            <person name="Pangilinan J."/>
            <person name="Park H.-J."/>
            <person name="Ramirez L."/>
            <person name="Alfaro M."/>
            <person name="Sun H."/>
            <person name="Tritt A."/>
            <person name="Yoshinaga Y."/>
            <person name="Zwiers L.-H."/>
            <person name="Turgeon B."/>
            <person name="Goodwin S."/>
            <person name="Spatafora J."/>
            <person name="Crous P."/>
            <person name="Grigoriev I."/>
        </authorList>
    </citation>
    <scope>NUCLEOTIDE SEQUENCE</scope>
    <source>
        <strain evidence="3">CBS 269.34</strain>
    </source>
</reference>
<keyword evidence="4" id="KW-1185">Reference proteome</keyword>
<sequence>MALQANILPKRSMFDRIAIGPDGLPEREEPAGGIQYLVEENDDDSSEDAHDEQGTNEDDEAWEDIEDGEVLDTIWEDEEEPEIDQTLATSIEHQHALHPTPHDSIVKELSDHGDEKDAGETMADEIDLLTEPYDPEDPMLRPEEIAKSSTNTTQLLDQEPYDPEDPMLRPEELAMFPKHTTRLLDRVPTFTVVITEVFAFEESAGTVSASSKDTHAPPPVSLDVGIPISTEELLETQAATDSRGNLLETETELPDNVQEILSNRKKPIQGVNTVTSVLLKMLILLALTIGVCLFSYFVVPKLWESSIILFCGILGMISCRFREAGGWETNMQDSIGGAGLGVGGARRVQRDRERNEDGIEH</sequence>